<dbReference type="Pfam" id="PF00512">
    <property type="entry name" value="HisKA"/>
    <property type="match status" value="1"/>
</dbReference>
<evidence type="ECO:0000256" key="6">
    <source>
        <dbReference type="ARBA" id="ARBA00022777"/>
    </source>
</evidence>
<dbReference type="Gene3D" id="1.10.287.130">
    <property type="match status" value="1"/>
</dbReference>
<dbReference type="SMART" id="SM00388">
    <property type="entry name" value="HisKA"/>
    <property type="match status" value="1"/>
</dbReference>
<keyword evidence="7" id="KW-0902">Two-component regulatory system</keyword>
<keyword evidence="8" id="KW-0175">Coiled coil</keyword>
<keyword evidence="9" id="KW-0472">Membrane</keyword>
<keyword evidence="5" id="KW-0808">Transferase</keyword>
<dbReference type="Gene3D" id="6.10.340.10">
    <property type="match status" value="1"/>
</dbReference>
<dbReference type="EMBL" id="JAXCLX010000002">
    <property type="protein sequence ID" value="MDY0873365.1"/>
    <property type="molecule type" value="Genomic_DNA"/>
</dbReference>
<dbReference type="PANTHER" id="PTHR43711:SF26">
    <property type="entry name" value="SENSOR HISTIDINE KINASE RCSC"/>
    <property type="match status" value="1"/>
</dbReference>
<sequence length="703" mass="76855">MLGRIRWWLGGRLSRQLIAALAISVFLIGAPAGLLLYSFSDRSAIEDAKRIVLSIQESKQHEIEAALAMADPSLSKLQGYIATALQPPASHADQIALKRMVIPFIDGSLRPDPKTFDGRQHAGMYLDPRTPRTDAVAAFHSRLAPIIDLYGAGTIPRFDTLWLLTRWHSMIVLMPRVPTYVWDATPDDDYNATEWMTGADPVVNPQRKLYWTKPAYDPISRSWMVSAVKPLDVGGDWVGTIGHDFFLAGLFDRLSANASFADSEDFLIDGGGDYMLAGKWQNAIESAAFVASDKAEIDDALRPVQDSLRKTIAPHIALTEFRGEPVLATATRIAGPNWTLIHIVPLNSIAGRISDAFVGSLIVTLIAFLMVAVAIHWLLQQRVIQPLRLLANSVQRFEDGENAARAAICRNDEIGRLAGAFNTMATRIGKSRVKLEKARQELESRNVELQRANRAKTNALANMSHEFRTPLNAILGFSEILNMQLYGALGDKRYVEYVGHIHHSGKHLLELINDILDLSKIEAEKMTLKCDDHELQPLIESCLAMVKPAADTRGVALLAPRDGETAVLNCDRRAVNQMLLNLLSNAIRHTPAGGTVSVSIDPAPQGGLALTVSDTGSGIPDRLLPLLFSPFGIRSAHIAQNASAGRGGTGLGLSITRGLIRLHEGDVTVETKVGKGTRMRLIFPPQRVRQPEPAPLGADALIH</sequence>
<evidence type="ECO:0000256" key="2">
    <source>
        <dbReference type="ARBA" id="ARBA00004370"/>
    </source>
</evidence>
<dbReference type="CDD" id="cd00082">
    <property type="entry name" value="HisKA"/>
    <property type="match status" value="1"/>
</dbReference>
<dbReference type="SUPFAM" id="SSF47384">
    <property type="entry name" value="Homodimeric domain of signal transducing histidine kinase"/>
    <property type="match status" value="1"/>
</dbReference>
<dbReference type="Pfam" id="PF02518">
    <property type="entry name" value="HATPase_c"/>
    <property type="match status" value="1"/>
</dbReference>
<keyword evidence="12" id="KW-0067">ATP-binding</keyword>
<feature type="domain" description="HAMP" evidence="11">
    <location>
        <begin position="381"/>
        <end position="433"/>
    </location>
</feature>
<gene>
    <name evidence="12" type="ORF">SMD31_15600</name>
</gene>
<evidence type="ECO:0000313" key="12">
    <source>
        <dbReference type="EMBL" id="MDY0873365.1"/>
    </source>
</evidence>
<proteinExistence type="predicted"/>
<feature type="domain" description="Histidine kinase" evidence="10">
    <location>
        <begin position="462"/>
        <end position="687"/>
    </location>
</feature>
<feature type="transmembrane region" description="Helical" evidence="9">
    <location>
        <begin position="356"/>
        <end position="379"/>
    </location>
</feature>
<evidence type="ECO:0000256" key="1">
    <source>
        <dbReference type="ARBA" id="ARBA00000085"/>
    </source>
</evidence>
<dbReference type="InterPro" id="IPR003660">
    <property type="entry name" value="HAMP_dom"/>
</dbReference>
<reference evidence="12 13" key="1">
    <citation type="journal article" date="2013" name="Antonie Van Leeuwenhoek">
        <title>Dongia rigui sp. nov., isolated from freshwater of a large wetland in Korea.</title>
        <authorList>
            <person name="Baik K.S."/>
            <person name="Hwang Y.M."/>
            <person name="Choi J.S."/>
            <person name="Kwon J."/>
            <person name="Seong C.N."/>
        </authorList>
    </citation>
    <scope>NUCLEOTIDE SEQUENCE [LARGE SCALE GENOMIC DNA]</scope>
    <source>
        <strain evidence="12 13">04SU4-P</strain>
    </source>
</reference>
<dbReference type="PANTHER" id="PTHR43711">
    <property type="entry name" value="TWO-COMPONENT HISTIDINE KINASE"/>
    <property type="match status" value="1"/>
</dbReference>
<evidence type="ECO:0000256" key="4">
    <source>
        <dbReference type="ARBA" id="ARBA00022553"/>
    </source>
</evidence>
<dbReference type="GO" id="GO:0005524">
    <property type="term" value="F:ATP binding"/>
    <property type="evidence" value="ECO:0007669"/>
    <property type="project" value="UniProtKB-KW"/>
</dbReference>
<evidence type="ECO:0000256" key="8">
    <source>
        <dbReference type="SAM" id="Coils"/>
    </source>
</evidence>
<dbReference type="SMART" id="SM00387">
    <property type="entry name" value="HATPase_c"/>
    <property type="match status" value="1"/>
</dbReference>
<dbReference type="Pfam" id="PF00672">
    <property type="entry name" value="HAMP"/>
    <property type="match status" value="1"/>
</dbReference>
<dbReference type="InterPro" id="IPR005467">
    <property type="entry name" value="His_kinase_dom"/>
</dbReference>
<dbReference type="CDD" id="cd06225">
    <property type="entry name" value="HAMP"/>
    <property type="match status" value="1"/>
</dbReference>
<dbReference type="EC" id="2.7.13.3" evidence="3"/>
<evidence type="ECO:0000256" key="9">
    <source>
        <dbReference type="SAM" id="Phobius"/>
    </source>
</evidence>
<dbReference type="InterPro" id="IPR003594">
    <property type="entry name" value="HATPase_dom"/>
</dbReference>
<dbReference type="Proteomes" id="UP001271769">
    <property type="component" value="Unassembled WGS sequence"/>
</dbReference>
<dbReference type="PRINTS" id="PR00344">
    <property type="entry name" value="BCTRLSENSOR"/>
</dbReference>
<evidence type="ECO:0000256" key="3">
    <source>
        <dbReference type="ARBA" id="ARBA00012438"/>
    </source>
</evidence>
<evidence type="ECO:0000256" key="5">
    <source>
        <dbReference type="ARBA" id="ARBA00022679"/>
    </source>
</evidence>
<dbReference type="Gene3D" id="3.30.565.10">
    <property type="entry name" value="Histidine kinase-like ATPase, C-terminal domain"/>
    <property type="match status" value="1"/>
</dbReference>
<evidence type="ECO:0000313" key="13">
    <source>
        <dbReference type="Proteomes" id="UP001271769"/>
    </source>
</evidence>
<dbReference type="InterPro" id="IPR036097">
    <property type="entry name" value="HisK_dim/P_sf"/>
</dbReference>
<dbReference type="SMART" id="SM00304">
    <property type="entry name" value="HAMP"/>
    <property type="match status" value="1"/>
</dbReference>
<dbReference type="RefSeq" id="WP_320501818.1">
    <property type="nucleotide sequence ID" value="NZ_JAXCLX010000002.1"/>
</dbReference>
<dbReference type="PROSITE" id="PS50885">
    <property type="entry name" value="HAMP"/>
    <property type="match status" value="1"/>
</dbReference>
<comment type="catalytic activity">
    <reaction evidence="1">
        <text>ATP + protein L-histidine = ADP + protein N-phospho-L-histidine.</text>
        <dbReference type="EC" id="2.7.13.3"/>
    </reaction>
</comment>
<feature type="coiled-coil region" evidence="8">
    <location>
        <begin position="432"/>
        <end position="459"/>
    </location>
</feature>
<dbReference type="PROSITE" id="PS50109">
    <property type="entry name" value="HIS_KIN"/>
    <property type="match status" value="1"/>
</dbReference>
<keyword evidence="12" id="KW-0547">Nucleotide-binding</keyword>
<dbReference type="InterPro" id="IPR036890">
    <property type="entry name" value="HATPase_C_sf"/>
</dbReference>
<keyword evidence="9" id="KW-0812">Transmembrane</keyword>
<evidence type="ECO:0000256" key="7">
    <source>
        <dbReference type="ARBA" id="ARBA00023012"/>
    </source>
</evidence>
<comment type="subcellular location">
    <subcellularLocation>
        <location evidence="2">Membrane</location>
    </subcellularLocation>
</comment>
<keyword evidence="4" id="KW-0597">Phosphoprotein</keyword>
<organism evidence="12 13">
    <name type="scientific">Dongia rigui</name>
    <dbReference type="NCBI Taxonomy" id="940149"/>
    <lineage>
        <taxon>Bacteria</taxon>
        <taxon>Pseudomonadati</taxon>
        <taxon>Pseudomonadota</taxon>
        <taxon>Alphaproteobacteria</taxon>
        <taxon>Rhodospirillales</taxon>
        <taxon>Dongiaceae</taxon>
        <taxon>Dongia</taxon>
    </lineage>
</organism>
<accession>A0ABU5E2D7</accession>
<keyword evidence="13" id="KW-1185">Reference proteome</keyword>
<name>A0ABU5E2D7_9PROT</name>
<keyword evidence="6" id="KW-0418">Kinase</keyword>
<dbReference type="SUPFAM" id="SSF55874">
    <property type="entry name" value="ATPase domain of HSP90 chaperone/DNA topoisomerase II/histidine kinase"/>
    <property type="match status" value="1"/>
</dbReference>
<comment type="caution">
    <text evidence="12">The sequence shown here is derived from an EMBL/GenBank/DDBJ whole genome shotgun (WGS) entry which is preliminary data.</text>
</comment>
<protein>
    <recommendedName>
        <fullName evidence="3">histidine kinase</fullName>
        <ecNumber evidence="3">2.7.13.3</ecNumber>
    </recommendedName>
</protein>
<dbReference type="InterPro" id="IPR004358">
    <property type="entry name" value="Sig_transdc_His_kin-like_C"/>
</dbReference>
<keyword evidence="9" id="KW-1133">Transmembrane helix</keyword>
<dbReference type="InterPro" id="IPR050736">
    <property type="entry name" value="Sensor_HK_Regulatory"/>
</dbReference>
<evidence type="ECO:0000259" key="10">
    <source>
        <dbReference type="PROSITE" id="PS50109"/>
    </source>
</evidence>
<dbReference type="SUPFAM" id="SSF158472">
    <property type="entry name" value="HAMP domain-like"/>
    <property type="match status" value="1"/>
</dbReference>
<evidence type="ECO:0000259" key="11">
    <source>
        <dbReference type="PROSITE" id="PS50885"/>
    </source>
</evidence>
<dbReference type="InterPro" id="IPR003661">
    <property type="entry name" value="HisK_dim/P_dom"/>
</dbReference>
<dbReference type="Gene3D" id="3.30.450.20">
    <property type="entry name" value="PAS domain"/>
    <property type="match status" value="1"/>
</dbReference>